<dbReference type="AlphaFoldDB" id="A0A395V890"/>
<comment type="similarity">
    <text evidence="1 9">Belongs to the metallo-dependent hydrolases superfamily. NagA family.</text>
</comment>
<dbReference type="EC" id="3.5.1.25" evidence="2"/>
<evidence type="ECO:0000256" key="10">
    <source>
        <dbReference type="PIRSR" id="PIRSR038994-1"/>
    </source>
</evidence>
<gene>
    <name evidence="14" type="primary">nagA</name>
    <name evidence="14" type="ORF">DWX93_05160</name>
</gene>
<dbReference type="InterPro" id="IPR011059">
    <property type="entry name" value="Metal-dep_hydrolase_composite"/>
</dbReference>
<comment type="pathway">
    <text evidence="8">Amino-sugar metabolism; N-acetylneuraminate degradation; D-fructose 6-phosphate from N-acetylneuraminate: step 4/5.</text>
</comment>
<organism evidence="14 15">
    <name type="scientific">Roseburia hominis</name>
    <dbReference type="NCBI Taxonomy" id="301301"/>
    <lineage>
        <taxon>Bacteria</taxon>
        <taxon>Bacillati</taxon>
        <taxon>Bacillota</taxon>
        <taxon>Clostridia</taxon>
        <taxon>Lachnospirales</taxon>
        <taxon>Lachnospiraceae</taxon>
        <taxon>Roseburia</taxon>
    </lineage>
</organism>
<evidence type="ECO:0000256" key="7">
    <source>
        <dbReference type="ARBA" id="ARBA00047647"/>
    </source>
</evidence>
<dbReference type="InterPro" id="IPR003764">
    <property type="entry name" value="GlcNAc_6-P_deAcase"/>
</dbReference>
<dbReference type="GO" id="GO:0006046">
    <property type="term" value="P:N-acetylglucosamine catabolic process"/>
    <property type="evidence" value="ECO:0007669"/>
    <property type="project" value="TreeGrafter"/>
</dbReference>
<dbReference type="Pfam" id="PF01979">
    <property type="entry name" value="Amidohydro_1"/>
    <property type="match status" value="1"/>
</dbReference>
<comment type="caution">
    <text evidence="14">The sequence shown here is derived from an EMBL/GenBank/DDBJ whole genome shotgun (WGS) entry which is preliminary data.</text>
</comment>
<name>A0A395V890_9FIRM</name>
<dbReference type="SUPFAM" id="SSF51338">
    <property type="entry name" value="Composite domain of metallo-dependent hydrolases"/>
    <property type="match status" value="1"/>
</dbReference>
<evidence type="ECO:0000256" key="12">
    <source>
        <dbReference type="PIRSR" id="PIRSR038994-3"/>
    </source>
</evidence>
<feature type="binding site" evidence="12">
    <location>
        <position position="130"/>
    </location>
    <ligand>
        <name>Zn(2+)</name>
        <dbReference type="ChEBI" id="CHEBI:29105"/>
    </ligand>
</feature>
<dbReference type="EMBL" id="QRVL01000002">
    <property type="protein sequence ID" value="RGS41510.1"/>
    <property type="molecule type" value="Genomic_DNA"/>
</dbReference>
<evidence type="ECO:0000256" key="6">
    <source>
        <dbReference type="ARBA" id="ARBA00023277"/>
    </source>
</evidence>
<dbReference type="GeneID" id="93724048"/>
<evidence type="ECO:0000256" key="3">
    <source>
        <dbReference type="ARBA" id="ARBA00018029"/>
    </source>
</evidence>
<dbReference type="PANTHER" id="PTHR11113:SF14">
    <property type="entry name" value="N-ACETYLGLUCOSAMINE-6-PHOSPHATE DEACETYLASE"/>
    <property type="match status" value="1"/>
</dbReference>
<evidence type="ECO:0000313" key="14">
    <source>
        <dbReference type="EMBL" id="RGS41510.1"/>
    </source>
</evidence>
<reference evidence="14 15" key="1">
    <citation type="submission" date="2018-08" db="EMBL/GenBank/DDBJ databases">
        <title>A genome reference for cultivated species of the human gut microbiota.</title>
        <authorList>
            <person name="Zou Y."/>
            <person name="Xue W."/>
            <person name="Luo G."/>
        </authorList>
    </citation>
    <scope>NUCLEOTIDE SEQUENCE [LARGE SCALE GENOMIC DNA]</scope>
    <source>
        <strain evidence="14 15">AF22-12AC</strain>
    </source>
</reference>
<evidence type="ECO:0000256" key="11">
    <source>
        <dbReference type="PIRSR" id="PIRSR038994-2"/>
    </source>
</evidence>
<feature type="binding site" evidence="12">
    <location>
        <position position="216"/>
    </location>
    <ligand>
        <name>Zn(2+)</name>
        <dbReference type="ChEBI" id="CHEBI:29105"/>
    </ligand>
</feature>
<feature type="binding site" evidence="11">
    <location>
        <begin position="219"/>
        <end position="220"/>
    </location>
    <ligand>
        <name>substrate</name>
    </ligand>
</feature>
<dbReference type="PANTHER" id="PTHR11113">
    <property type="entry name" value="N-ACETYLGLUCOSAMINE-6-PHOSPHATE DEACETYLASE"/>
    <property type="match status" value="1"/>
</dbReference>
<proteinExistence type="inferred from homology"/>
<dbReference type="GO" id="GO:0008448">
    <property type="term" value="F:N-acetylglucosamine-6-phosphate deacetylase activity"/>
    <property type="evidence" value="ECO:0007669"/>
    <property type="project" value="UniProtKB-EC"/>
</dbReference>
<evidence type="ECO:0000256" key="9">
    <source>
        <dbReference type="PIRNR" id="PIRNR038994"/>
    </source>
</evidence>
<feature type="binding site" evidence="11">
    <location>
        <position position="251"/>
    </location>
    <ligand>
        <name>substrate</name>
    </ligand>
</feature>
<dbReference type="Proteomes" id="UP000266172">
    <property type="component" value="Unassembled WGS sequence"/>
</dbReference>
<keyword evidence="4 12" id="KW-0479">Metal-binding</keyword>
<evidence type="ECO:0000256" key="5">
    <source>
        <dbReference type="ARBA" id="ARBA00022801"/>
    </source>
</evidence>
<evidence type="ECO:0000256" key="2">
    <source>
        <dbReference type="ARBA" id="ARBA00011899"/>
    </source>
</evidence>
<evidence type="ECO:0000256" key="4">
    <source>
        <dbReference type="ARBA" id="ARBA00022723"/>
    </source>
</evidence>
<dbReference type="PIRSF" id="PIRSF038994">
    <property type="entry name" value="NagA"/>
    <property type="match status" value="1"/>
</dbReference>
<feature type="active site" description="Proton donor/acceptor" evidence="10">
    <location>
        <position position="274"/>
    </location>
</feature>
<dbReference type="SUPFAM" id="SSF51556">
    <property type="entry name" value="Metallo-dependent hydrolases"/>
    <property type="match status" value="1"/>
</dbReference>
<accession>A0A395V890</accession>
<dbReference type="GO" id="GO:0046872">
    <property type="term" value="F:metal ion binding"/>
    <property type="evidence" value="ECO:0007669"/>
    <property type="project" value="UniProtKB-KW"/>
</dbReference>
<protein>
    <recommendedName>
        <fullName evidence="3">N-acetylglucosamine-6-phosphate deacetylase</fullName>
        <ecNumber evidence="2">3.5.1.25</ecNumber>
    </recommendedName>
</protein>
<evidence type="ECO:0000313" key="15">
    <source>
        <dbReference type="Proteomes" id="UP000266172"/>
    </source>
</evidence>
<evidence type="ECO:0000259" key="13">
    <source>
        <dbReference type="Pfam" id="PF01979"/>
    </source>
</evidence>
<dbReference type="InterPro" id="IPR006680">
    <property type="entry name" value="Amidohydro-rel"/>
</dbReference>
<dbReference type="FunFam" id="3.20.20.140:FF:000004">
    <property type="entry name" value="N-acetylglucosamine-6-phosphate deacetylase"/>
    <property type="match status" value="1"/>
</dbReference>
<evidence type="ECO:0000256" key="8">
    <source>
        <dbReference type="ARBA" id="ARBA00060590"/>
    </source>
</evidence>
<dbReference type="Gene3D" id="2.30.40.10">
    <property type="entry name" value="Urease, subunit C, domain 1"/>
    <property type="match status" value="1"/>
</dbReference>
<dbReference type="OMA" id="PCRKGAH"/>
<comment type="catalytic activity">
    <reaction evidence="7">
        <text>N-acetyl-D-glucosamine 6-phosphate + H2O = D-glucosamine 6-phosphate + acetate</text>
        <dbReference type="Rhea" id="RHEA:22936"/>
        <dbReference type="ChEBI" id="CHEBI:15377"/>
        <dbReference type="ChEBI" id="CHEBI:30089"/>
        <dbReference type="ChEBI" id="CHEBI:57513"/>
        <dbReference type="ChEBI" id="CHEBI:58725"/>
        <dbReference type="EC" id="3.5.1.25"/>
    </reaction>
</comment>
<keyword evidence="5 9" id="KW-0378">Hydrolase</keyword>
<dbReference type="RefSeq" id="WP_014080419.1">
    <property type="nucleotide sequence ID" value="NZ_CAKMUY010000011.1"/>
</dbReference>
<dbReference type="InterPro" id="IPR032466">
    <property type="entry name" value="Metal_Hydrolase"/>
</dbReference>
<comment type="cofactor">
    <cofactor evidence="12">
        <name>a divalent metal cation</name>
        <dbReference type="ChEBI" id="CHEBI:60240"/>
    </cofactor>
    <text evidence="12">Binds 1 divalent metal cation per subunit.</text>
</comment>
<dbReference type="CDD" id="cd00854">
    <property type="entry name" value="NagA"/>
    <property type="match status" value="1"/>
</dbReference>
<feature type="binding site" evidence="12">
    <location>
        <position position="195"/>
    </location>
    <ligand>
        <name>Zn(2+)</name>
        <dbReference type="ChEBI" id="CHEBI:29105"/>
    </ligand>
</feature>
<feature type="binding site" evidence="11">
    <location>
        <position position="141"/>
    </location>
    <ligand>
        <name>substrate</name>
    </ligand>
</feature>
<feature type="domain" description="Amidohydrolase-related" evidence="13">
    <location>
        <begin position="47"/>
        <end position="380"/>
    </location>
</feature>
<feature type="binding site" evidence="11">
    <location>
        <position position="227"/>
    </location>
    <ligand>
        <name>substrate</name>
    </ligand>
</feature>
<evidence type="ECO:0000256" key="1">
    <source>
        <dbReference type="ARBA" id="ARBA00010716"/>
    </source>
</evidence>
<sequence length="381" mass="40640">MRIKNALVYTVEHGFVERDVRIKNGCFAGSEAAGTDGEEILDAGGDYLIPGLVDIHFHGCAGHDFSDGTPEALQAIGAYELRQGVTSICPASMTLSEETLKTVCANAYAYTKRPEAEQDTGARLIGIHLEGPFISMEKKGAQNPAYIRNPDVEMFLRLQEAAHGLVRLITIAPETDGAKEFIRRLADQVHISVGHTCSDYETAYRAFSQGADHVTHFFNAMPPFTHRAPGVFGAAFDAKHVMPELICDGIHIDASAVRVVFSLFGAERMILISDSMMATGMEDGAYSLGGLPVTVRGNLATLEDGTIAGSATNLMDCMRKAVSMGIPLETAVRAATYNPARAIGAADVCGSITAGHRGDCVLLSKDDLSTKKVIFGGKVVA</sequence>
<feature type="binding site" evidence="11">
    <location>
        <begin position="307"/>
        <end position="309"/>
    </location>
    <ligand>
        <name>substrate</name>
    </ligand>
</feature>
<dbReference type="Gene3D" id="3.20.20.140">
    <property type="entry name" value="Metal-dependent hydrolases"/>
    <property type="match status" value="1"/>
</dbReference>
<keyword evidence="6 9" id="KW-0119">Carbohydrate metabolism</keyword>
<dbReference type="NCBIfam" id="TIGR00221">
    <property type="entry name" value="nagA"/>
    <property type="match status" value="1"/>
</dbReference>